<accession>A0A9K3LV90</accession>
<dbReference type="GO" id="GO:0005829">
    <property type="term" value="C:cytosol"/>
    <property type="evidence" value="ECO:0007669"/>
    <property type="project" value="UniProtKB-SubCell"/>
</dbReference>
<evidence type="ECO:0000259" key="8">
    <source>
        <dbReference type="Pfam" id="PF25087"/>
    </source>
</evidence>
<reference evidence="9" key="2">
    <citation type="submission" date="2021-04" db="EMBL/GenBank/DDBJ databases">
        <authorList>
            <person name="Podell S."/>
        </authorList>
    </citation>
    <scope>NUCLEOTIDE SEQUENCE</scope>
    <source>
        <strain evidence="9">Hildebrandi</strain>
    </source>
</reference>
<dbReference type="OrthoDB" id="10250549at2759"/>
<organism evidence="9 10">
    <name type="scientific">Nitzschia inconspicua</name>
    <dbReference type="NCBI Taxonomy" id="303405"/>
    <lineage>
        <taxon>Eukaryota</taxon>
        <taxon>Sar</taxon>
        <taxon>Stramenopiles</taxon>
        <taxon>Ochrophyta</taxon>
        <taxon>Bacillariophyta</taxon>
        <taxon>Bacillariophyceae</taxon>
        <taxon>Bacillariophycidae</taxon>
        <taxon>Bacillariales</taxon>
        <taxon>Bacillariaceae</taxon>
        <taxon>Nitzschia</taxon>
    </lineage>
</organism>
<keyword evidence="3" id="KW-0963">Cytoplasm</keyword>
<dbReference type="GO" id="GO:0003743">
    <property type="term" value="F:translation initiation factor activity"/>
    <property type="evidence" value="ECO:0007669"/>
    <property type="project" value="TreeGrafter"/>
</dbReference>
<keyword evidence="4" id="KW-0396">Initiation factor</keyword>
<evidence type="ECO:0000256" key="5">
    <source>
        <dbReference type="ARBA" id="ARBA00022917"/>
    </source>
</evidence>
<protein>
    <recommendedName>
        <fullName evidence="8">Mannose-1-phosphate guanyltransferase C-terminal domain-containing protein</fullName>
    </recommendedName>
</protein>
<keyword evidence="10" id="KW-1185">Reference proteome</keyword>
<dbReference type="GO" id="GO:0005085">
    <property type="term" value="F:guanyl-nucleotide exchange factor activity"/>
    <property type="evidence" value="ECO:0007669"/>
    <property type="project" value="TreeGrafter"/>
</dbReference>
<dbReference type="EMBL" id="JAGRRH010000006">
    <property type="protein sequence ID" value="KAG7368643.1"/>
    <property type="molecule type" value="Genomic_DNA"/>
</dbReference>
<dbReference type="InterPro" id="IPR056729">
    <property type="entry name" value="GMPPB_C"/>
</dbReference>
<dbReference type="PANTHER" id="PTHR45989:SF1">
    <property type="entry name" value="TRANSLATION INITIATION FACTOR EIF-2B SUBUNIT GAMMA"/>
    <property type="match status" value="1"/>
</dbReference>
<comment type="caution">
    <text evidence="9">The sequence shown here is derived from an EMBL/GenBank/DDBJ whole genome shotgun (WGS) entry which is preliminary data.</text>
</comment>
<evidence type="ECO:0000256" key="7">
    <source>
        <dbReference type="SAM" id="MobiDB-lite"/>
    </source>
</evidence>
<dbReference type="PANTHER" id="PTHR45989">
    <property type="entry name" value="TRANSLATION INITIATION FACTOR EIF-2B SUBUNIT GAMMA"/>
    <property type="match status" value="1"/>
</dbReference>
<comment type="similarity">
    <text evidence="2">Belongs to the eIF-2B gamma/epsilon subunits family.</text>
</comment>
<dbReference type="CDD" id="cd04652">
    <property type="entry name" value="LbH_eIF2B_gamma_C"/>
    <property type="match status" value="1"/>
</dbReference>
<evidence type="ECO:0000256" key="2">
    <source>
        <dbReference type="ARBA" id="ARBA00007878"/>
    </source>
</evidence>
<proteinExistence type="inferred from homology"/>
<feature type="region of interest" description="Disordered" evidence="7">
    <location>
        <begin position="362"/>
        <end position="384"/>
    </location>
</feature>
<name>A0A9K3LV90_9STRA</name>
<dbReference type="InterPro" id="IPR051960">
    <property type="entry name" value="eIF2B_gamma"/>
</dbReference>
<evidence type="ECO:0000256" key="4">
    <source>
        <dbReference type="ARBA" id="ARBA00022540"/>
    </source>
</evidence>
<feature type="compositionally biased region" description="Polar residues" evidence="7">
    <location>
        <begin position="363"/>
        <end position="381"/>
    </location>
</feature>
<comment type="subunit">
    <text evidence="6">Component of the translation initiation factor 2B (eIF2B) complex which is a heterodecamer of two sets of five different subunits: alpha, beta, gamma, delta and epsilon. Subunits alpha, beta and delta comprise a regulatory subcomplex and subunits epsilon and gamma comprise a catalytic subcomplex. Within the complex, the hexameric regulatory complex resides at the center, with the two heterodimeric catalytic subcomplexes bound on opposite sides.</text>
</comment>
<sequence length="538" mass="58715">MTPPFFTTYPRACAVILASSKGSRLFPITTTERPKHLLPVAGVPSILRLLRRQGPLSAFPQVVITIAADDTQTISTLVGERDDFQEAAGGNKVDKPPLERAEPLATLQSDNHASSWKFVSNQVQGQVIHVIKLSEDCVGPIDALRQVEATKIVDARTRIVVLPGDLVFLKESTANGSTNVLDPLIRPSSNASCISMLVDVLEQDEHGNALKESAKAKKGGLSRDEEDIEYIALSFPSKSWVENSYTTNERLPQIILKKSKSEIEADEDMTGSTAKLQIPKARLRQGEVVIRTEWSDVHVYSFAPWVRQLIVSRTKNLSSIQEDLLPLLIARQHRGKRATFGKAGLEVLAEWTKENIDEENRGDFSSLSYPSHSPTNTQNDALPTGQDDEPYVVQALILPSKSALRANSIAAYLFACKEAVSTSDTSLPKGSRWNGKFQTLTLPGTTLGTKITMKSTTVGANCQLGDKCRLNNVVIMDNAIIGEGCSLQNTIIGHDAKIGNNCSLSDCQVGPGMEIPSSTKEKGEMFMVGDVMEEEIML</sequence>
<evidence type="ECO:0000313" key="9">
    <source>
        <dbReference type="EMBL" id="KAG7368643.1"/>
    </source>
</evidence>
<evidence type="ECO:0000256" key="6">
    <source>
        <dbReference type="ARBA" id="ARBA00046432"/>
    </source>
</evidence>
<dbReference type="Pfam" id="PF25087">
    <property type="entry name" value="GMPPB_C"/>
    <property type="match status" value="1"/>
</dbReference>
<keyword evidence="5" id="KW-0648">Protein biosynthesis</keyword>
<dbReference type="GO" id="GO:0005851">
    <property type="term" value="C:eukaryotic translation initiation factor 2B complex"/>
    <property type="evidence" value="ECO:0007669"/>
    <property type="project" value="TreeGrafter"/>
</dbReference>
<reference evidence="9" key="1">
    <citation type="journal article" date="2021" name="Sci. Rep.">
        <title>Diploid genomic architecture of Nitzschia inconspicua, an elite biomass production diatom.</title>
        <authorList>
            <person name="Oliver A."/>
            <person name="Podell S."/>
            <person name="Pinowska A."/>
            <person name="Traller J.C."/>
            <person name="Smith S.R."/>
            <person name="McClure R."/>
            <person name="Beliaev A."/>
            <person name="Bohutskyi P."/>
            <person name="Hill E.A."/>
            <person name="Rabines A."/>
            <person name="Zheng H."/>
            <person name="Allen L.Z."/>
            <person name="Kuo A."/>
            <person name="Grigoriev I.V."/>
            <person name="Allen A.E."/>
            <person name="Hazlebeck D."/>
            <person name="Allen E.E."/>
        </authorList>
    </citation>
    <scope>NUCLEOTIDE SEQUENCE</scope>
    <source>
        <strain evidence="9">Hildebrandi</strain>
    </source>
</reference>
<comment type="subcellular location">
    <subcellularLocation>
        <location evidence="1">Cytoplasm</location>
        <location evidence="1">Cytosol</location>
    </subcellularLocation>
</comment>
<feature type="domain" description="Mannose-1-phosphate guanyltransferase C-terminal" evidence="8">
    <location>
        <begin position="455"/>
        <end position="508"/>
    </location>
</feature>
<evidence type="ECO:0000256" key="1">
    <source>
        <dbReference type="ARBA" id="ARBA00004514"/>
    </source>
</evidence>
<evidence type="ECO:0000313" key="10">
    <source>
        <dbReference type="Proteomes" id="UP000693970"/>
    </source>
</evidence>
<dbReference type="GO" id="GO:0002183">
    <property type="term" value="P:cytoplasmic translational initiation"/>
    <property type="evidence" value="ECO:0007669"/>
    <property type="project" value="TreeGrafter"/>
</dbReference>
<gene>
    <name evidence="9" type="ORF">IV203_031386</name>
</gene>
<evidence type="ECO:0000256" key="3">
    <source>
        <dbReference type="ARBA" id="ARBA00022490"/>
    </source>
</evidence>
<dbReference type="AlphaFoldDB" id="A0A9K3LV90"/>
<dbReference type="Proteomes" id="UP000693970">
    <property type="component" value="Unassembled WGS sequence"/>
</dbReference>